<proteinExistence type="inferred from homology"/>
<dbReference type="SUPFAM" id="SSF54373">
    <property type="entry name" value="FAD-linked reductases, C-terminal domain"/>
    <property type="match status" value="1"/>
</dbReference>
<dbReference type="STRING" id="1381753.V2WRW7"/>
<dbReference type="InterPro" id="IPR007867">
    <property type="entry name" value="GMC_OxRtase_C"/>
</dbReference>
<comment type="caution">
    <text evidence="4">The sequence shown here is derived from an EMBL/GenBank/DDBJ whole genome shotgun (WGS) entry which is preliminary data.</text>
</comment>
<gene>
    <name evidence="4" type="ORF">Moror_11786</name>
</gene>
<dbReference type="Proteomes" id="UP000017559">
    <property type="component" value="Unassembled WGS sequence"/>
</dbReference>
<evidence type="ECO:0000256" key="2">
    <source>
        <dbReference type="ARBA" id="ARBA00010790"/>
    </source>
</evidence>
<comment type="similarity">
    <text evidence="2">Belongs to the GMC oxidoreductase family.</text>
</comment>
<dbReference type="AlphaFoldDB" id="V2WRW7"/>
<keyword evidence="5" id="KW-1185">Reference proteome</keyword>
<dbReference type="InterPro" id="IPR036188">
    <property type="entry name" value="FAD/NAD-bd_sf"/>
</dbReference>
<evidence type="ECO:0000313" key="4">
    <source>
        <dbReference type="EMBL" id="ESK82975.1"/>
    </source>
</evidence>
<reference evidence="4 5" key="1">
    <citation type="journal article" date="2014" name="BMC Genomics">
        <title>Genome and secretome analysis of the hemibiotrophic fungal pathogen, Moniliophthora roreri, which causes frosty pod rot disease of cacao: mechanisms of the biotrophic and necrotrophic phases.</title>
        <authorList>
            <person name="Meinhardt L.W."/>
            <person name="Costa G.G.L."/>
            <person name="Thomazella D.P.T."/>
            <person name="Teixeira P.J.P.L."/>
            <person name="Carazzolle M.F."/>
            <person name="Schuster S.C."/>
            <person name="Carlson J.E."/>
            <person name="Guiltinan M.J."/>
            <person name="Mieczkowski P."/>
            <person name="Farmer A."/>
            <person name="Ramaraj T."/>
            <person name="Crozier J."/>
            <person name="Davis R.E."/>
            <person name="Shao J."/>
            <person name="Melnick R.L."/>
            <person name="Pereira G.A.G."/>
            <person name="Bailey B.A."/>
        </authorList>
    </citation>
    <scope>NUCLEOTIDE SEQUENCE [LARGE SCALE GENOMIC DNA]</scope>
    <source>
        <strain evidence="4 5">MCA 2997</strain>
    </source>
</reference>
<sequence length="259" mass="28021">VGKNLSDQPLAGNFWVVNSNQTYDRIHQNATFSAEVFEQWEEQGTGPLVDTFANQVAYFRVNDSITEEFGDPSAGPNTPHIEIYPGNGWWIGTPPTGSYFTLATLIVSPASRGTVTLNSSNPFADPIIDPAYFSSEFDLRAMREAVRLAVKFASATVWDGYILGRIDAFAGVDINDDSQLDEYIRNTAATAAHPVGAAAMSAVDAQYGVVNPDLLVKGVEGLRIVDASVFPFVTGGHTQAPVYIVAERGADLIRQTWGQ</sequence>
<dbReference type="Gene3D" id="3.50.50.60">
    <property type="entry name" value="FAD/NAD(P)-binding domain"/>
    <property type="match status" value="1"/>
</dbReference>
<feature type="domain" description="Glucose-methanol-choline oxidoreductase C-terminal" evidence="3">
    <location>
        <begin position="109"/>
        <end position="246"/>
    </location>
</feature>
<feature type="non-terminal residue" evidence="4">
    <location>
        <position position="1"/>
    </location>
</feature>
<protein>
    <submittedName>
        <fullName evidence="4">Aryl-alcohol oxidase</fullName>
    </submittedName>
</protein>
<evidence type="ECO:0000259" key="3">
    <source>
        <dbReference type="Pfam" id="PF05199"/>
    </source>
</evidence>
<dbReference type="KEGG" id="mrr:Moror_11786"/>
<evidence type="ECO:0000256" key="1">
    <source>
        <dbReference type="ARBA" id="ARBA00001974"/>
    </source>
</evidence>
<accession>V2WRW7</accession>
<dbReference type="GO" id="GO:0050660">
    <property type="term" value="F:flavin adenine dinucleotide binding"/>
    <property type="evidence" value="ECO:0007669"/>
    <property type="project" value="InterPro"/>
</dbReference>
<comment type="cofactor">
    <cofactor evidence="1">
        <name>FAD</name>
        <dbReference type="ChEBI" id="CHEBI:57692"/>
    </cofactor>
</comment>
<dbReference type="Gene3D" id="3.30.560.10">
    <property type="entry name" value="Glucose Oxidase, domain 3"/>
    <property type="match status" value="1"/>
</dbReference>
<dbReference type="PANTHER" id="PTHR11552:SF147">
    <property type="entry name" value="CHOLINE DEHYDROGENASE, MITOCHONDRIAL"/>
    <property type="match status" value="1"/>
</dbReference>
<dbReference type="SUPFAM" id="SSF51905">
    <property type="entry name" value="FAD/NAD(P)-binding domain"/>
    <property type="match status" value="1"/>
</dbReference>
<dbReference type="GO" id="GO:0016614">
    <property type="term" value="F:oxidoreductase activity, acting on CH-OH group of donors"/>
    <property type="evidence" value="ECO:0007669"/>
    <property type="project" value="InterPro"/>
</dbReference>
<evidence type="ECO:0000313" key="5">
    <source>
        <dbReference type="Proteomes" id="UP000017559"/>
    </source>
</evidence>
<dbReference type="EMBL" id="AWSO01001719">
    <property type="protein sequence ID" value="ESK82975.1"/>
    <property type="molecule type" value="Genomic_DNA"/>
</dbReference>
<dbReference type="Pfam" id="PF05199">
    <property type="entry name" value="GMC_oxred_C"/>
    <property type="match status" value="1"/>
</dbReference>
<organism evidence="4 5">
    <name type="scientific">Moniliophthora roreri (strain MCA 2997)</name>
    <name type="common">Cocoa frosty pod rot fungus</name>
    <name type="synonym">Crinipellis roreri</name>
    <dbReference type="NCBI Taxonomy" id="1381753"/>
    <lineage>
        <taxon>Eukaryota</taxon>
        <taxon>Fungi</taxon>
        <taxon>Dikarya</taxon>
        <taxon>Basidiomycota</taxon>
        <taxon>Agaricomycotina</taxon>
        <taxon>Agaricomycetes</taxon>
        <taxon>Agaricomycetidae</taxon>
        <taxon>Agaricales</taxon>
        <taxon>Marasmiineae</taxon>
        <taxon>Marasmiaceae</taxon>
        <taxon>Moniliophthora</taxon>
    </lineage>
</organism>
<dbReference type="OrthoDB" id="269227at2759"/>
<name>V2WRW7_MONRO</name>
<dbReference type="PANTHER" id="PTHR11552">
    <property type="entry name" value="GLUCOSE-METHANOL-CHOLINE GMC OXIDOREDUCTASE"/>
    <property type="match status" value="1"/>
</dbReference>
<dbReference type="InterPro" id="IPR012132">
    <property type="entry name" value="GMC_OxRdtase"/>
</dbReference>
<dbReference type="HOGENOM" id="CLU_002865_0_3_1"/>